<keyword evidence="3" id="KW-0509">mRNA transport</keyword>
<dbReference type="GO" id="GO:0005643">
    <property type="term" value="C:nuclear pore"/>
    <property type="evidence" value="ECO:0007669"/>
    <property type="project" value="UniProtKB-SubCell"/>
</dbReference>
<dbReference type="InterPro" id="IPR019321">
    <property type="entry name" value="Nucleoporin_Nup88"/>
</dbReference>
<dbReference type="InterPro" id="IPR037700">
    <property type="entry name" value="NUP88/NUP82"/>
</dbReference>
<accession>A0A4P9W996</accession>
<evidence type="ECO:0000256" key="7">
    <source>
        <dbReference type="ARBA" id="ARBA00023242"/>
    </source>
</evidence>
<keyword evidence="6" id="KW-0906">Nuclear pore complex</keyword>
<evidence type="ECO:0000256" key="8">
    <source>
        <dbReference type="SAM" id="MobiDB-lite"/>
    </source>
</evidence>
<evidence type="ECO:0000313" key="9">
    <source>
        <dbReference type="EMBL" id="RKO87360.1"/>
    </source>
</evidence>
<evidence type="ECO:0000256" key="5">
    <source>
        <dbReference type="ARBA" id="ARBA00023010"/>
    </source>
</evidence>
<evidence type="ECO:0000256" key="4">
    <source>
        <dbReference type="ARBA" id="ARBA00022927"/>
    </source>
</evidence>
<evidence type="ECO:0000256" key="2">
    <source>
        <dbReference type="ARBA" id="ARBA00022448"/>
    </source>
</evidence>
<name>A0A4P9W996_9FUNG</name>
<feature type="compositionally biased region" description="Pro residues" evidence="8">
    <location>
        <begin position="22"/>
        <end position="41"/>
    </location>
</feature>
<dbReference type="Pfam" id="PF10168">
    <property type="entry name" value="Nup88"/>
    <property type="match status" value="2"/>
</dbReference>
<keyword evidence="10" id="KW-1185">Reference proteome</keyword>
<dbReference type="GO" id="GO:0017056">
    <property type="term" value="F:structural constituent of nuclear pore"/>
    <property type="evidence" value="ECO:0007669"/>
    <property type="project" value="InterPro"/>
</dbReference>
<proteinExistence type="predicted"/>
<keyword evidence="4" id="KW-0653">Protein transport</keyword>
<dbReference type="GO" id="GO:0006606">
    <property type="term" value="P:protein import into nucleus"/>
    <property type="evidence" value="ECO:0007669"/>
    <property type="project" value="TreeGrafter"/>
</dbReference>
<protein>
    <submittedName>
        <fullName evidence="9">Uncharacterized protein</fullName>
    </submittedName>
</protein>
<dbReference type="PANTHER" id="PTHR13257">
    <property type="entry name" value="NUCLEOPORIN NUP84-RELATED"/>
    <property type="match status" value="1"/>
</dbReference>
<keyword evidence="5" id="KW-0811">Translocation</keyword>
<dbReference type="Proteomes" id="UP000269721">
    <property type="component" value="Unassembled WGS sequence"/>
</dbReference>
<dbReference type="GO" id="GO:0000056">
    <property type="term" value="P:ribosomal small subunit export from nucleus"/>
    <property type="evidence" value="ECO:0007669"/>
    <property type="project" value="InterPro"/>
</dbReference>
<dbReference type="OrthoDB" id="341482at2759"/>
<keyword evidence="2" id="KW-0813">Transport</keyword>
<dbReference type="GO" id="GO:0000055">
    <property type="term" value="P:ribosomal large subunit export from nucleus"/>
    <property type="evidence" value="ECO:0007669"/>
    <property type="project" value="InterPro"/>
</dbReference>
<dbReference type="PANTHER" id="PTHR13257:SF0">
    <property type="entry name" value="NUCLEAR PORE COMPLEX PROTEIN NUP88"/>
    <property type="match status" value="1"/>
</dbReference>
<organism evidence="9 10">
    <name type="scientific">Blyttiomyces helicus</name>
    <dbReference type="NCBI Taxonomy" id="388810"/>
    <lineage>
        <taxon>Eukaryota</taxon>
        <taxon>Fungi</taxon>
        <taxon>Fungi incertae sedis</taxon>
        <taxon>Chytridiomycota</taxon>
        <taxon>Chytridiomycota incertae sedis</taxon>
        <taxon>Chytridiomycetes</taxon>
        <taxon>Chytridiomycetes incertae sedis</taxon>
        <taxon>Blyttiomyces</taxon>
    </lineage>
</organism>
<dbReference type="InterPro" id="IPR036322">
    <property type="entry name" value="WD40_repeat_dom_sf"/>
</dbReference>
<dbReference type="AlphaFoldDB" id="A0A4P9W996"/>
<evidence type="ECO:0000256" key="1">
    <source>
        <dbReference type="ARBA" id="ARBA00004567"/>
    </source>
</evidence>
<evidence type="ECO:0000256" key="3">
    <source>
        <dbReference type="ARBA" id="ARBA00022816"/>
    </source>
</evidence>
<dbReference type="EMBL" id="KZ997479">
    <property type="protein sequence ID" value="RKO87360.1"/>
    <property type="molecule type" value="Genomic_DNA"/>
</dbReference>
<comment type="subcellular location">
    <subcellularLocation>
        <location evidence="1">Nucleus</location>
        <location evidence="1">Nuclear pore complex</location>
    </subcellularLocation>
</comment>
<keyword evidence="7" id="KW-0539">Nucleus</keyword>
<evidence type="ECO:0000256" key="6">
    <source>
        <dbReference type="ARBA" id="ARBA00023132"/>
    </source>
</evidence>
<dbReference type="SUPFAM" id="SSF50978">
    <property type="entry name" value="WD40 repeat-like"/>
    <property type="match status" value="1"/>
</dbReference>
<dbReference type="GO" id="GO:0006406">
    <property type="term" value="P:mRNA export from nucleus"/>
    <property type="evidence" value="ECO:0007669"/>
    <property type="project" value="TreeGrafter"/>
</dbReference>
<feature type="region of interest" description="Disordered" evidence="8">
    <location>
        <begin position="1"/>
        <end position="59"/>
    </location>
</feature>
<evidence type="ECO:0000313" key="10">
    <source>
        <dbReference type="Proteomes" id="UP000269721"/>
    </source>
</evidence>
<sequence>MHAEDADPSETWLQALSEHPISLPPTVPALPPPPPPAPPLPRSLQDPDATASTIQDPTLPDISFIAPDRSSHLLDVSGAQLDSDAPPTSACPAALERELSRDAVIGHRLVAAREGDLFICINAGMGNDVGAVSLTPVIRGLNLRAWKRAVTDCDFDVEKAVERIDYEEFATPSIDYRVRQMVVNPSGKLMAVVGDKAVTVICLPHSVRFEKKGNPRGVVLKTLSVGSIYHSSEFARIVKVLWHPLSYGDSHLAVLSSDGYLRMYNVPIDCEEPERVFHFFDPALCETGGFPTSRRNRRGMFDADKAEKETISFCFGSINGGWEMFTAYGLSQNGDIYALCPVMPNRSRLTNANIAALKAANDANWQRSDPNNADLQKQFFWRSRFIEDLINEAKESRSFPQTVSEPAGSSILSVPRSIARYVVVPSGPYYILPDPKDQAAWGDASDIVYVQGAPVNAIVVAYQKGMLQVCVEVDLPQPRWEFQGARQSSGTSPNLPSVTVLEYIDLGLSGPTHDKNEDEDDAALLGSNPVMLILDGKHPDTFYCYHERGVHRVNLGAALASLEDVAGGKGDIEGENLSQVSWMVNTRMLESSEPSPVVGFTIISELFLGYSYVLLTSSLQLHGAVLPIRLPLVDAVLGTAPGASPPRVTKPPNSGPFGYIPVLREPAFGIPDQLSRLQPKVLLPPGGAGKRFYPEFIDEESLLVFQRKVHDLSADWTKLFKVGTQISDRAVLQKQEQMNQTGTLASAEGHLKKRLAPAIARLKERAATIHEQHARICKKADVVLQILLDRAQPMLSAAEIRCLDEVKETQIRLRSRYKPKGEQASFKDGFQLKEQKKHVLADLAKALGNTPAQAPVVSAAAPTLGTAQTQRIKEAIRLETDLLAAAREQVRRIAEMAEAVEAKRRLEEEGSDAGKRVVGAAGVLAHR</sequence>
<gene>
    <name evidence="9" type="ORF">BDK51DRAFT_46109</name>
</gene>
<reference evidence="10" key="1">
    <citation type="journal article" date="2018" name="Nat. Microbiol.">
        <title>Leveraging single-cell genomics to expand the fungal tree of life.</title>
        <authorList>
            <person name="Ahrendt S.R."/>
            <person name="Quandt C.A."/>
            <person name="Ciobanu D."/>
            <person name="Clum A."/>
            <person name="Salamov A."/>
            <person name="Andreopoulos B."/>
            <person name="Cheng J.F."/>
            <person name="Woyke T."/>
            <person name="Pelin A."/>
            <person name="Henrissat B."/>
            <person name="Reynolds N.K."/>
            <person name="Benny G.L."/>
            <person name="Smith M.E."/>
            <person name="James T.Y."/>
            <person name="Grigoriev I.V."/>
        </authorList>
    </citation>
    <scope>NUCLEOTIDE SEQUENCE [LARGE SCALE GENOMIC DNA]</scope>
</reference>